<dbReference type="PANTHER" id="PTHR34606">
    <property type="entry name" value="BON DOMAIN-CONTAINING PROTEIN"/>
    <property type="match status" value="1"/>
</dbReference>
<dbReference type="InterPro" id="IPR051686">
    <property type="entry name" value="Lipoprotein_DolP"/>
</dbReference>
<dbReference type="PANTHER" id="PTHR34606:SF15">
    <property type="entry name" value="BON DOMAIN-CONTAINING PROTEIN"/>
    <property type="match status" value="1"/>
</dbReference>
<feature type="domain" description="BON" evidence="1">
    <location>
        <begin position="77"/>
        <end position="147"/>
    </location>
</feature>
<dbReference type="Pfam" id="PF04972">
    <property type="entry name" value="BON"/>
    <property type="match status" value="2"/>
</dbReference>
<dbReference type="PROSITE" id="PS50914">
    <property type="entry name" value="BON"/>
    <property type="match status" value="1"/>
</dbReference>
<dbReference type="EMBL" id="LXHE01000013">
    <property type="protein sequence ID" value="OAV00565.1"/>
    <property type="molecule type" value="Genomic_DNA"/>
</dbReference>
<evidence type="ECO:0000313" key="2">
    <source>
        <dbReference type="EMBL" id="OAV00565.1"/>
    </source>
</evidence>
<reference evidence="2 3" key="1">
    <citation type="journal article" date="2016" name="Genome Biol. Evol.">
        <title>Comparative Genomic Analyses of the Moraxella catarrhalis Serosensitive and Seroresistant Lineages Demonstrate Their Independent Evolution.</title>
        <authorList>
            <person name="Earl J.P."/>
            <person name="de Vries S.P."/>
            <person name="Ahmed A."/>
            <person name="Powell E."/>
            <person name="Schultz M.P."/>
            <person name="Hermans P.W."/>
            <person name="Hill D.J."/>
            <person name="Zhou Z."/>
            <person name="Constantinidou C.I."/>
            <person name="Hu F.Z."/>
            <person name="Bootsma H.J."/>
            <person name="Ehrlich G.D."/>
        </authorList>
    </citation>
    <scope>NUCLEOTIDE SEQUENCE [LARGE SCALE GENOMIC DNA]</scope>
    <source>
        <strain evidence="2 3">Z7574</strain>
    </source>
</reference>
<gene>
    <name evidence="2" type="ORF">AO382_1298</name>
</gene>
<evidence type="ECO:0000313" key="3">
    <source>
        <dbReference type="Proteomes" id="UP000078446"/>
    </source>
</evidence>
<protein>
    <submittedName>
        <fullName evidence="2">21 kDa hemolysin</fullName>
    </submittedName>
</protein>
<sequence>MRFDWLNGRELKSTKINQAIRNFTTRYIPVIWKHSMMKKLLIVLTSMAMIGLTACASNGTQSVGADAMGRTIPERISDSSIELTARRNLATIPGVSPNAVRIDIASFRREVLLTGEVPSEQIKIEVGRTIDSMRDVEKVFNYLTVVETPKSQSHTLHENYLRSKINTRLLTNRHLKSSQYKVIVRDRTAYVLGYLTSEQQGHILEAIQATPGMEAAVTLTTLVSVQELENYTDHKVSTKVSTEAYTNDDGYDAVVAKPDTQEDSGYILQEIYTPNASNVAPANTAPVFEIYQ</sequence>
<comment type="caution">
    <text evidence="2">The sequence shown here is derived from an EMBL/GenBank/DDBJ whole genome shotgun (WGS) entry which is preliminary data.</text>
</comment>
<dbReference type="Proteomes" id="UP000078446">
    <property type="component" value="Unassembled WGS sequence"/>
</dbReference>
<accession>A0A7Z0UYF3</accession>
<organism evidence="2 3">
    <name type="scientific">Moraxella catarrhalis</name>
    <name type="common">Branhamella catarrhalis</name>
    <dbReference type="NCBI Taxonomy" id="480"/>
    <lineage>
        <taxon>Bacteria</taxon>
        <taxon>Pseudomonadati</taxon>
        <taxon>Pseudomonadota</taxon>
        <taxon>Gammaproteobacteria</taxon>
        <taxon>Moraxellales</taxon>
        <taxon>Moraxellaceae</taxon>
        <taxon>Moraxella</taxon>
    </lineage>
</organism>
<evidence type="ECO:0000259" key="1">
    <source>
        <dbReference type="PROSITE" id="PS50914"/>
    </source>
</evidence>
<dbReference type="InterPro" id="IPR007055">
    <property type="entry name" value="BON_dom"/>
</dbReference>
<dbReference type="AlphaFoldDB" id="A0A7Z0UYF3"/>
<proteinExistence type="predicted"/>
<name>A0A7Z0UYF3_MORCA</name>